<evidence type="ECO:0000313" key="2">
    <source>
        <dbReference type="EMBL" id="TPV35762.1"/>
    </source>
</evidence>
<name>A0A506PR80_9FLAO</name>
<reference evidence="2 3" key="1">
    <citation type="submission" date="2019-06" db="EMBL/GenBank/DDBJ databases">
        <title>Flavobacteriaceae Paucihalobacterium erythroidium CWB-1, complete genome.</title>
        <authorList>
            <person name="Wu S."/>
        </authorList>
    </citation>
    <scope>NUCLEOTIDE SEQUENCE [LARGE SCALE GENOMIC DNA]</scope>
    <source>
        <strain evidence="2 3">CWB-1</strain>
    </source>
</reference>
<dbReference type="Proteomes" id="UP000317332">
    <property type="component" value="Unassembled WGS sequence"/>
</dbReference>
<evidence type="ECO:0000259" key="1">
    <source>
        <dbReference type="PROSITE" id="PS50835"/>
    </source>
</evidence>
<accession>A0A506PR80</accession>
<dbReference type="EMBL" id="VHIQ01000001">
    <property type="protein sequence ID" value="TPV35762.1"/>
    <property type="molecule type" value="Genomic_DNA"/>
</dbReference>
<organism evidence="2 3">
    <name type="scientific">Paucihalobacter ruber</name>
    <dbReference type="NCBI Taxonomy" id="2567861"/>
    <lineage>
        <taxon>Bacteria</taxon>
        <taxon>Pseudomonadati</taxon>
        <taxon>Bacteroidota</taxon>
        <taxon>Flavobacteriia</taxon>
        <taxon>Flavobacteriales</taxon>
        <taxon>Flavobacteriaceae</taxon>
        <taxon>Paucihalobacter</taxon>
    </lineage>
</organism>
<feature type="domain" description="Ig-like" evidence="1">
    <location>
        <begin position="104"/>
        <end position="189"/>
    </location>
</feature>
<comment type="caution">
    <text evidence="2">The sequence shown here is derived from an EMBL/GenBank/DDBJ whole genome shotgun (WGS) entry which is preliminary data.</text>
</comment>
<evidence type="ECO:0000313" key="3">
    <source>
        <dbReference type="Proteomes" id="UP000317332"/>
    </source>
</evidence>
<dbReference type="Pfam" id="PF19781">
    <property type="entry name" value="DUF6266"/>
    <property type="match status" value="1"/>
</dbReference>
<proteinExistence type="predicted"/>
<dbReference type="AlphaFoldDB" id="A0A506PR80"/>
<dbReference type="RefSeq" id="WP_140988771.1">
    <property type="nucleotide sequence ID" value="NZ_VHIQ01000001.1"/>
</dbReference>
<dbReference type="InterPro" id="IPR046233">
    <property type="entry name" value="DUF6266"/>
</dbReference>
<dbReference type="OrthoDB" id="821958at2"/>
<protein>
    <recommendedName>
        <fullName evidence="1">Ig-like domain-containing protein</fullName>
    </recommendedName>
</protein>
<gene>
    <name evidence="2" type="ORF">FJ651_02270</name>
</gene>
<keyword evidence="3" id="KW-1185">Reference proteome</keyword>
<sequence length="220" mass="24401">MARIVKNPFGELSGKVGELVFKKGKNGAYISMVPTPTKKKPSVLQERQRLKMTTVMDFLKPLKRLLQEAYVPFASQKSGFHAAKSYYLREVVIPVNDSFTIDYPKALISFGDLRPATGVQLTCLTTGRQPGSAPQEIRLSWTNNSDQAMAYGDDALIIVTHTPERSITNIRYDLAVRAEGEVTLQLGMYATGAVTHVWLGFYRPHEQRAAMSTYAGSVVV</sequence>
<dbReference type="PROSITE" id="PS50835">
    <property type="entry name" value="IG_LIKE"/>
    <property type="match status" value="1"/>
</dbReference>
<dbReference type="InterPro" id="IPR007110">
    <property type="entry name" value="Ig-like_dom"/>
</dbReference>